<keyword evidence="3" id="KW-0805">Transcription regulation</keyword>
<evidence type="ECO:0000256" key="4">
    <source>
        <dbReference type="ARBA" id="ARBA00023125"/>
    </source>
</evidence>
<dbReference type="Proteomes" id="UP000050482">
    <property type="component" value="Unassembled WGS sequence"/>
</dbReference>
<dbReference type="PANTHER" id="PTHR48111">
    <property type="entry name" value="REGULATOR OF RPOS"/>
    <property type="match status" value="1"/>
</dbReference>
<dbReference type="InterPro" id="IPR001867">
    <property type="entry name" value="OmpR/PhoB-type_DNA-bd"/>
</dbReference>
<keyword evidence="4 7" id="KW-0238">DNA-binding</keyword>
<keyword evidence="2" id="KW-0902">Two-component regulatory system</keyword>
<dbReference type="STRING" id="471514.AN477_00930"/>
<dbReference type="Gene3D" id="3.40.50.2300">
    <property type="match status" value="1"/>
</dbReference>
<dbReference type="FunFam" id="3.40.50.2300:FF:000001">
    <property type="entry name" value="DNA-binding response regulator PhoB"/>
    <property type="match status" value="1"/>
</dbReference>
<keyword evidence="11" id="KW-1185">Reference proteome</keyword>
<dbReference type="InterPro" id="IPR011006">
    <property type="entry name" value="CheY-like_superfamily"/>
</dbReference>
<dbReference type="PROSITE" id="PS50110">
    <property type="entry name" value="RESPONSE_REGULATORY"/>
    <property type="match status" value="1"/>
</dbReference>
<dbReference type="CDD" id="cd00383">
    <property type="entry name" value="trans_reg_C"/>
    <property type="match status" value="1"/>
</dbReference>
<dbReference type="InterPro" id="IPR036388">
    <property type="entry name" value="WH-like_DNA-bd_sf"/>
</dbReference>
<dbReference type="InterPro" id="IPR001789">
    <property type="entry name" value="Sig_transdc_resp-reg_receiver"/>
</dbReference>
<evidence type="ECO:0008006" key="12">
    <source>
        <dbReference type="Google" id="ProtNLM"/>
    </source>
</evidence>
<evidence type="ECO:0000256" key="3">
    <source>
        <dbReference type="ARBA" id="ARBA00023015"/>
    </source>
</evidence>
<dbReference type="Pfam" id="PF00486">
    <property type="entry name" value="Trans_reg_C"/>
    <property type="match status" value="1"/>
</dbReference>
<dbReference type="PANTHER" id="PTHR48111:SF22">
    <property type="entry name" value="REGULATOR OF RPOS"/>
    <property type="match status" value="1"/>
</dbReference>
<protein>
    <recommendedName>
        <fullName evidence="12">PhoB family transcriptional regulator</fullName>
    </recommendedName>
</protein>
<feature type="domain" description="OmpR/PhoB-type" evidence="9">
    <location>
        <begin position="135"/>
        <end position="233"/>
    </location>
</feature>
<dbReference type="SUPFAM" id="SSF52172">
    <property type="entry name" value="CheY-like"/>
    <property type="match status" value="1"/>
</dbReference>
<dbReference type="PROSITE" id="PS51755">
    <property type="entry name" value="OMPR_PHOB"/>
    <property type="match status" value="1"/>
</dbReference>
<proteinExistence type="predicted"/>
<comment type="caution">
    <text evidence="10">The sequence shown here is derived from an EMBL/GenBank/DDBJ whole genome shotgun (WGS) entry which is preliminary data.</text>
</comment>
<evidence type="ECO:0000259" key="8">
    <source>
        <dbReference type="PROSITE" id="PS50110"/>
    </source>
</evidence>
<dbReference type="Gene3D" id="1.10.10.10">
    <property type="entry name" value="Winged helix-like DNA-binding domain superfamily/Winged helix DNA-binding domain"/>
    <property type="match status" value="1"/>
</dbReference>
<dbReference type="GO" id="GO:0005829">
    <property type="term" value="C:cytosol"/>
    <property type="evidence" value="ECO:0007669"/>
    <property type="project" value="TreeGrafter"/>
</dbReference>
<keyword evidence="5" id="KW-0804">Transcription</keyword>
<evidence type="ECO:0000259" key="9">
    <source>
        <dbReference type="PROSITE" id="PS51755"/>
    </source>
</evidence>
<dbReference type="SMART" id="SM00448">
    <property type="entry name" value="REC"/>
    <property type="match status" value="1"/>
</dbReference>
<dbReference type="EMBL" id="LJCO01000008">
    <property type="protein sequence ID" value="KPV45731.1"/>
    <property type="molecule type" value="Genomic_DNA"/>
</dbReference>
<dbReference type="CDD" id="cd17574">
    <property type="entry name" value="REC_OmpR"/>
    <property type="match status" value="1"/>
</dbReference>
<dbReference type="GO" id="GO:0032993">
    <property type="term" value="C:protein-DNA complex"/>
    <property type="evidence" value="ECO:0007669"/>
    <property type="project" value="TreeGrafter"/>
</dbReference>
<evidence type="ECO:0000256" key="7">
    <source>
        <dbReference type="PROSITE-ProRule" id="PRU01091"/>
    </source>
</evidence>
<evidence type="ECO:0000313" key="10">
    <source>
        <dbReference type="EMBL" id="KPV45731.1"/>
    </source>
</evidence>
<organism evidence="10 11">
    <name type="scientific">Alicyclobacillus ferrooxydans</name>
    <dbReference type="NCBI Taxonomy" id="471514"/>
    <lineage>
        <taxon>Bacteria</taxon>
        <taxon>Bacillati</taxon>
        <taxon>Bacillota</taxon>
        <taxon>Bacilli</taxon>
        <taxon>Bacillales</taxon>
        <taxon>Alicyclobacillaceae</taxon>
        <taxon>Alicyclobacillus</taxon>
    </lineage>
</organism>
<accession>A0A0P9F2U6</accession>
<dbReference type="AlphaFoldDB" id="A0A0P9F2U6"/>
<evidence type="ECO:0000256" key="2">
    <source>
        <dbReference type="ARBA" id="ARBA00023012"/>
    </source>
</evidence>
<evidence type="ECO:0000256" key="6">
    <source>
        <dbReference type="PROSITE-ProRule" id="PRU00169"/>
    </source>
</evidence>
<dbReference type="Gene3D" id="6.10.250.690">
    <property type="match status" value="1"/>
</dbReference>
<dbReference type="OrthoDB" id="2373414at2"/>
<dbReference type="PATRIC" id="fig|471514.4.peg.165"/>
<evidence type="ECO:0000313" key="11">
    <source>
        <dbReference type="Proteomes" id="UP000050482"/>
    </source>
</evidence>
<dbReference type="InterPro" id="IPR039420">
    <property type="entry name" value="WalR-like"/>
</dbReference>
<dbReference type="GO" id="GO:0000156">
    <property type="term" value="F:phosphorelay response regulator activity"/>
    <property type="evidence" value="ECO:0007669"/>
    <property type="project" value="TreeGrafter"/>
</dbReference>
<dbReference type="SMART" id="SM00862">
    <property type="entry name" value="Trans_reg_C"/>
    <property type="match status" value="1"/>
</dbReference>
<dbReference type="Pfam" id="PF00072">
    <property type="entry name" value="Response_reg"/>
    <property type="match status" value="1"/>
</dbReference>
<sequence>MDELYRSTDEQYRILIVEDELDIAGFLKLELEHEGYEVVACHDGRSALEEARNQEWNLIILDIMLPGINGMEICRRIRTQSDVPIIMLTARNTVPDRVAGLDSGADDYVVKPFAIEELLARVRALIRRNVPKSKAEQMQLGGLTLDKATREVFRGEESIQLTAREFDLLETFMMHANHVLTRQQILELVWGYDFVGETNVVDVYVRYLRAKIDVPFRTQLIQTVRGVGYIFKV</sequence>
<gene>
    <name evidence="10" type="ORF">AN477_00930</name>
</gene>
<name>A0A0P9F2U6_9BACL</name>
<keyword evidence="1 6" id="KW-0597">Phosphoprotein</keyword>
<dbReference type="FunFam" id="1.10.10.10:FF:000005">
    <property type="entry name" value="Two-component system response regulator"/>
    <property type="match status" value="1"/>
</dbReference>
<evidence type="ECO:0000256" key="1">
    <source>
        <dbReference type="ARBA" id="ARBA00022553"/>
    </source>
</evidence>
<evidence type="ECO:0000256" key="5">
    <source>
        <dbReference type="ARBA" id="ARBA00023163"/>
    </source>
</evidence>
<feature type="modified residue" description="4-aspartylphosphate" evidence="6">
    <location>
        <position position="62"/>
    </location>
</feature>
<reference evidence="10 11" key="1">
    <citation type="submission" date="2015-09" db="EMBL/GenBank/DDBJ databases">
        <title>Draft genome sequence of Alicyclobacillus ferrooxydans DSM 22381.</title>
        <authorList>
            <person name="Hemp J."/>
        </authorList>
    </citation>
    <scope>NUCLEOTIDE SEQUENCE [LARGE SCALE GENOMIC DNA]</scope>
    <source>
        <strain evidence="10 11">TC-34</strain>
    </source>
</reference>
<dbReference type="GO" id="GO:0000976">
    <property type="term" value="F:transcription cis-regulatory region binding"/>
    <property type="evidence" value="ECO:0007669"/>
    <property type="project" value="TreeGrafter"/>
</dbReference>
<feature type="DNA-binding region" description="OmpR/PhoB-type" evidence="7">
    <location>
        <begin position="135"/>
        <end position="233"/>
    </location>
</feature>
<dbReference type="GO" id="GO:0006355">
    <property type="term" value="P:regulation of DNA-templated transcription"/>
    <property type="evidence" value="ECO:0007669"/>
    <property type="project" value="InterPro"/>
</dbReference>
<feature type="domain" description="Response regulatory" evidence="8">
    <location>
        <begin position="13"/>
        <end position="126"/>
    </location>
</feature>